<dbReference type="EMBL" id="KV417653">
    <property type="protein sequence ID" value="KZP12041.1"/>
    <property type="molecule type" value="Genomic_DNA"/>
</dbReference>
<organism evidence="1 2">
    <name type="scientific">Athelia psychrophila</name>
    <dbReference type="NCBI Taxonomy" id="1759441"/>
    <lineage>
        <taxon>Eukaryota</taxon>
        <taxon>Fungi</taxon>
        <taxon>Dikarya</taxon>
        <taxon>Basidiomycota</taxon>
        <taxon>Agaricomycotina</taxon>
        <taxon>Agaricomycetes</taxon>
        <taxon>Agaricomycetidae</taxon>
        <taxon>Atheliales</taxon>
        <taxon>Atheliaceae</taxon>
        <taxon>Athelia</taxon>
    </lineage>
</organism>
<dbReference type="AlphaFoldDB" id="A0A166AWY6"/>
<evidence type="ECO:0000313" key="2">
    <source>
        <dbReference type="Proteomes" id="UP000076532"/>
    </source>
</evidence>
<name>A0A166AWY6_9AGAM</name>
<accession>A0A166AWY6</accession>
<protein>
    <submittedName>
        <fullName evidence="1">Uncharacterized protein</fullName>
    </submittedName>
</protein>
<proteinExistence type="predicted"/>
<evidence type="ECO:0000313" key="1">
    <source>
        <dbReference type="EMBL" id="KZP12041.1"/>
    </source>
</evidence>
<dbReference type="Proteomes" id="UP000076532">
    <property type="component" value="Unassembled WGS sequence"/>
</dbReference>
<reference evidence="1 2" key="1">
    <citation type="journal article" date="2016" name="Mol. Biol. Evol.">
        <title>Comparative Genomics of Early-Diverging Mushroom-Forming Fungi Provides Insights into the Origins of Lignocellulose Decay Capabilities.</title>
        <authorList>
            <person name="Nagy L.G."/>
            <person name="Riley R."/>
            <person name="Tritt A."/>
            <person name="Adam C."/>
            <person name="Daum C."/>
            <person name="Floudas D."/>
            <person name="Sun H."/>
            <person name="Yadav J.S."/>
            <person name="Pangilinan J."/>
            <person name="Larsson K.H."/>
            <person name="Matsuura K."/>
            <person name="Barry K."/>
            <person name="Labutti K."/>
            <person name="Kuo R."/>
            <person name="Ohm R.A."/>
            <person name="Bhattacharya S.S."/>
            <person name="Shirouzu T."/>
            <person name="Yoshinaga Y."/>
            <person name="Martin F.M."/>
            <person name="Grigoriev I.V."/>
            <person name="Hibbett D.S."/>
        </authorList>
    </citation>
    <scope>NUCLEOTIDE SEQUENCE [LARGE SCALE GENOMIC DNA]</scope>
    <source>
        <strain evidence="1 2">CBS 109695</strain>
    </source>
</reference>
<sequence>MQPILICARPGQPYTRSAAARRPTFALTQTHPHVRAAPTRKFVYARLEQARPHARSTRPCCKHARIRTSGKCALAPAPSQTLSDHMLFPFPQLTCTATSALHLKWAIGYI</sequence>
<keyword evidence="2" id="KW-1185">Reference proteome</keyword>
<gene>
    <name evidence="1" type="ORF">FIBSPDRAFT_961727</name>
</gene>